<evidence type="ECO:0000313" key="2">
    <source>
        <dbReference type="Proteomes" id="UP000225320"/>
    </source>
</evidence>
<comment type="caution">
    <text evidence="1">The sequence shown here is derived from an EMBL/GenBank/DDBJ whole genome shotgun (WGS) entry which is preliminary data.</text>
</comment>
<dbReference type="EMBL" id="NVOI01000148">
    <property type="protein sequence ID" value="PGG81484.1"/>
    <property type="molecule type" value="Genomic_DNA"/>
</dbReference>
<proteinExistence type="predicted"/>
<accession>A0A2B7VB21</accession>
<dbReference type="AlphaFoldDB" id="A0A2B7VB21"/>
<organism evidence="1 2">
    <name type="scientific">Bacillus toyonensis</name>
    <dbReference type="NCBI Taxonomy" id="155322"/>
    <lineage>
        <taxon>Bacteria</taxon>
        <taxon>Bacillati</taxon>
        <taxon>Bacillota</taxon>
        <taxon>Bacilli</taxon>
        <taxon>Bacillales</taxon>
        <taxon>Bacillaceae</taxon>
        <taxon>Bacillus</taxon>
        <taxon>Bacillus cereus group</taxon>
    </lineage>
</organism>
<reference evidence="1 2" key="1">
    <citation type="submission" date="2017-09" db="EMBL/GenBank/DDBJ databases">
        <title>Large-scale bioinformatics analysis of Bacillus genomes uncovers conserved roles of natural products in bacterial physiology.</title>
        <authorList>
            <consortium name="Agbiome Team Llc"/>
            <person name="Bleich R.M."/>
            <person name="Grubbs K.J."/>
            <person name="Santa Maria K.C."/>
            <person name="Allen S.E."/>
            <person name="Farag S."/>
            <person name="Shank E.A."/>
            <person name="Bowers A."/>
        </authorList>
    </citation>
    <scope>NUCLEOTIDE SEQUENCE [LARGE SCALE GENOMIC DNA]</scope>
    <source>
        <strain evidence="1 2">AFS094862</strain>
    </source>
</reference>
<gene>
    <name evidence="1" type="ORF">CON73_28740</name>
</gene>
<sequence>MRWQYNHLNATPYLHPSKGLRQMYNESKSRSETESVMNHMKNHEVFNNKEYKRYFSLSQVIEEDLYGEEEDILNWETLMDCYDAVLTRKGIIFREKAEEE</sequence>
<evidence type="ECO:0000313" key="1">
    <source>
        <dbReference type="EMBL" id="PGG81484.1"/>
    </source>
</evidence>
<dbReference type="Proteomes" id="UP000225320">
    <property type="component" value="Unassembled WGS sequence"/>
</dbReference>
<protein>
    <submittedName>
        <fullName evidence="1">Uncharacterized protein</fullName>
    </submittedName>
</protein>
<name>A0A2B7VB21_9BACI</name>
<dbReference type="RefSeq" id="WP_098733809.1">
    <property type="nucleotide sequence ID" value="NZ_NVOI01000148.1"/>
</dbReference>